<dbReference type="SUPFAM" id="SSF55729">
    <property type="entry name" value="Acyl-CoA N-acyltransferases (Nat)"/>
    <property type="match status" value="1"/>
</dbReference>
<dbReference type="InterPro" id="IPR016181">
    <property type="entry name" value="Acyl_CoA_acyltransferase"/>
</dbReference>
<accession>A0A6G7VL78</accession>
<evidence type="ECO:0000259" key="1">
    <source>
        <dbReference type="PROSITE" id="PS51186"/>
    </source>
</evidence>
<organism evidence="2 3">
    <name type="scientific">Pontivivens nitratireducens</name>
    <dbReference type="NCBI Taxonomy" id="2758038"/>
    <lineage>
        <taxon>Bacteria</taxon>
        <taxon>Pseudomonadati</taxon>
        <taxon>Pseudomonadota</taxon>
        <taxon>Alphaproteobacteria</taxon>
        <taxon>Rhodobacterales</taxon>
        <taxon>Paracoccaceae</taxon>
        <taxon>Pontivivens</taxon>
    </lineage>
</organism>
<name>A0A6G7VL78_9RHOB</name>
<gene>
    <name evidence="2" type="ORF">G8E03_07080</name>
</gene>
<feature type="domain" description="N-acetyltransferase" evidence="1">
    <location>
        <begin position="36"/>
        <end position="179"/>
    </location>
</feature>
<dbReference type="EMBL" id="CP049811">
    <property type="protein sequence ID" value="QIK40547.1"/>
    <property type="molecule type" value="Genomic_DNA"/>
</dbReference>
<sequence length="183" mass="21052">MRREAGEKVEYTITFLEMNERPGFPRPPAPSRPPVALLRAEDPPVRYFLDLYRGVGSDWEWNDRLRQPHAELEAFVCDPKVHLYTLIRNGWPSGFFMLDHRQDEICDLAYLGLMPEVVGAGLGTWLLRTAIHSAWDAPETRLLTINTCTLDHPRALPLYQKNGFSPVRQEIATMVLRAPREMP</sequence>
<dbReference type="GO" id="GO:0016747">
    <property type="term" value="F:acyltransferase activity, transferring groups other than amino-acyl groups"/>
    <property type="evidence" value="ECO:0007669"/>
    <property type="project" value="InterPro"/>
</dbReference>
<dbReference type="Proteomes" id="UP000500791">
    <property type="component" value="Chromosome"/>
</dbReference>
<reference evidence="2 3" key="1">
    <citation type="submission" date="2020-03" db="EMBL/GenBank/DDBJ databases">
        <title>Complete genome sequence of Monaibacterium sp. ALG8 with diverse plasmids.</title>
        <authorList>
            <person name="Sun C."/>
        </authorList>
    </citation>
    <scope>NUCLEOTIDE SEQUENCE [LARGE SCALE GENOMIC DNA]</scope>
    <source>
        <strain evidence="2 3">ALG8</strain>
    </source>
</reference>
<evidence type="ECO:0000313" key="3">
    <source>
        <dbReference type="Proteomes" id="UP000500791"/>
    </source>
</evidence>
<dbReference type="AlphaFoldDB" id="A0A6G7VL78"/>
<dbReference type="KEGG" id="mon:G8E03_07080"/>
<proteinExistence type="predicted"/>
<dbReference type="InterPro" id="IPR000182">
    <property type="entry name" value="GNAT_dom"/>
</dbReference>
<dbReference type="PROSITE" id="PS51186">
    <property type="entry name" value="GNAT"/>
    <property type="match status" value="1"/>
</dbReference>
<keyword evidence="2" id="KW-0808">Transferase</keyword>
<evidence type="ECO:0000313" key="2">
    <source>
        <dbReference type="EMBL" id="QIK40547.1"/>
    </source>
</evidence>
<dbReference type="Gene3D" id="3.40.630.30">
    <property type="match status" value="1"/>
</dbReference>
<protein>
    <submittedName>
        <fullName evidence="2">GNAT family N-acetyltransferase</fullName>
    </submittedName>
</protein>
<dbReference type="Pfam" id="PF00583">
    <property type="entry name" value="Acetyltransf_1"/>
    <property type="match status" value="1"/>
</dbReference>
<keyword evidence="3" id="KW-1185">Reference proteome</keyword>
<dbReference type="RefSeq" id="WP_166190137.1">
    <property type="nucleotide sequence ID" value="NZ_CP049811.1"/>
</dbReference>